<evidence type="ECO:0000256" key="1">
    <source>
        <dbReference type="SAM" id="MobiDB-lite"/>
    </source>
</evidence>
<feature type="region of interest" description="Disordered" evidence="1">
    <location>
        <begin position="1"/>
        <end position="28"/>
    </location>
</feature>
<sequence>MARRASSAGHSAWSSGRSPPAAPQGLGVGLHGSASRAATFRCGLSARLGGGYTGQRAGHRRACPKLLTQAPFRELCQPGAFLFLDEVEGSWRVCGPGAALDLHVDAAAFDKIPMAYPSPCKAAGQSVMLVSSFRGLVRSTLGITVGSKVEHTDLFTAAGLLILSNSDPWKMEADLSVVRKMEKAGLFELDEGVGPAQFEDPDSAWDMGRRRASTLDSFPPRPSPAAAEAEASDRSSLLVAVAALADGVLIGFLAGRRAKQ</sequence>
<name>A0A7S4S7W0_9DINO</name>
<feature type="compositionally biased region" description="Low complexity" evidence="1">
    <location>
        <begin position="1"/>
        <end position="18"/>
    </location>
</feature>
<accession>A0A7S4S7W0</accession>
<evidence type="ECO:0000313" key="2">
    <source>
        <dbReference type="EMBL" id="CAE4636565.1"/>
    </source>
</evidence>
<proteinExistence type="predicted"/>
<dbReference type="AlphaFoldDB" id="A0A7S4S7W0"/>
<organism evidence="2">
    <name type="scientific">Alexandrium monilatum</name>
    <dbReference type="NCBI Taxonomy" id="311494"/>
    <lineage>
        <taxon>Eukaryota</taxon>
        <taxon>Sar</taxon>
        <taxon>Alveolata</taxon>
        <taxon>Dinophyceae</taxon>
        <taxon>Gonyaulacales</taxon>
        <taxon>Pyrocystaceae</taxon>
        <taxon>Alexandrium</taxon>
    </lineage>
</organism>
<gene>
    <name evidence="2" type="ORF">AMON00008_LOCUS45973</name>
</gene>
<dbReference type="EMBL" id="HBNR01065094">
    <property type="protein sequence ID" value="CAE4636565.1"/>
    <property type="molecule type" value="Transcribed_RNA"/>
</dbReference>
<reference evidence="2" key="1">
    <citation type="submission" date="2021-01" db="EMBL/GenBank/DDBJ databases">
        <authorList>
            <person name="Corre E."/>
            <person name="Pelletier E."/>
            <person name="Niang G."/>
            <person name="Scheremetjew M."/>
            <person name="Finn R."/>
            <person name="Kale V."/>
            <person name="Holt S."/>
            <person name="Cochrane G."/>
            <person name="Meng A."/>
            <person name="Brown T."/>
            <person name="Cohen L."/>
        </authorList>
    </citation>
    <scope>NUCLEOTIDE SEQUENCE</scope>
    <source>
        <strain evidence="2">CCMP3105</strain>
    </source>
</reference>
<protein>
    <submittedName>
        <fullName evidence="2">Uncharacterized protein</fullName>
    </submittedName>
</protein>